<evidence type="ECO:0000259" key="4">
    <source>
        <dbReference type="PROSITE" id="PS50949"/>
    </source>
</evidence>
<dbReference type="SMART" id="SM00345">
    <property type="entry name" value="HTH_GNTR"/>
    <property type="match status" value="1"/>
</dbReference>
<accession>A0A7X5QYI8</accession>
<dbReference type="Proteomes" id="UP000541033">
    <property type="component" value="Unassembled WGS sequence"/>
</dbReference>
<dbReference type="Gene3D" id="3.40.1410.10">
    <property type="entry name" value="Chorismate lyase-like"/>
    <property type="match status" value="1"/>
</dbReference>
<dbReference type="GO" id="GO:0003700">
    <property type="term" value="F:DNA-binding transcription factor activity"/>
    <property type="evidence" value="ECO:0007669"/>
    <property type="project" value="InterPro"/>
</dbReference>
<sequence length="254" mass="28096">MESATETTSIDTLFDDLDRASPVPLYFQVSKRLESAIRSGHLAAGAKLENEVSLGERLGISRPTIRRAIQELVDKGLLVRRRGVGTQVVQGPVTRQVEFTSLFDDLRTSHQNPSTRVLTFERVEAPSAFAEHLGVRQGSLVHHIRRVRLASEVPVAILENYLPITAIDLNREALTTSGLYAQLQAKGVTMRVAKQRIGARLATPEETELLSVDVGSPVLTMQRTAYDSAGAAVEYGTHCYRTDYYSFETTLVNR</sequence>
<feature type="domain" description="HTH gntR-type" evidence="4">
    <location>
        <begin position="23"/>
        <end position="91"/>
    </location>
</feature>
<dbReference type="InterPro" id="IPR050679">
    <property type="entry name" value="Bact_HTH_transcr_reg"/>
</dbReference>
<dbReference type="EMBL" id="JAAMOX010000001">
    <property type="protein sequence ID" value="NIH52279.1"/>
    <property type="molecule type" value="Genomic_DNA"/>
</dbReference>
<keyword evidence="2 5" id="KW-0238">DNA-binding</keyword>
<dbReference type="PROSITE" id="PS50949">
    <property type="entry name" value="HTH_GNTR"/>
    <property type="match status" value="1"/>
</dbReference>
<evidence type="ECO:0000256" key="2">
    <source>
        <dbReference type="ARBA" id="ARBA00023125"/>
    </source>
</evidence>
<keyword evidence="1" id="KW-0805">Transcription regulation</keyword>
<protein>
    <submittedName>
        <fullName evidence="5">DNA-binding GntR family transcriptional regulator</fullName>
    </submittedName>
</protein>
<organism evidence="5 6">
    <name type="scientific">Lysinibacter cavernae</name>
    <dbReference type="NCBI Taxonomy" id="1640652"/>
    <lineage>
        <taxon>Bacteria</taxon>
        <taxon>Bacillati</taxon>
        <taxon>Actinomycetota</taxon>
        <taxon>Actinomycetes</taxon>
        <taxon>Micrococcales</taxon>
        <taxon>Microbacteriaceae</taxon>
        <taxon>Lysinibacter</taxon>
    </lineage>
</organism>
<dbReference type="GO" id="GO:0045892">
    <property type="term" value="P:negative regulation of DNA-templated transcription"/>
    <property type="evidence" value="ECO:0007669"/>
    <property type="project" value="TreeGrafter"/>
</dbReference>
<evidence type="ECO:0000256" key="3">
    <source>
        <dbReference type="ARBA" id="ARBA00023163"/>
    </source>
</evidence>
<keyword evidence="3" id="KW-0804">Transcription</keyword>
<reference evidence="5 6" key="1">
    <citation type="submission" date="2020-02" db="EMBL/GenBank/DDBJ databases">
        <title>Sequencing the genomes of 1000 actinobacteria strains.</title>
        <authorList>
            <person name="Klenk H.-P."/>
        </authorList>
    </citation>
    <scope>NUCLEOTIDE SEQUENCE [LARGE SCALE GENOMIC DNA]</scope>
    <source>
        <strain evidence="5 6">DSM 27960</strain>
    </source>
</reference>
<dbReference type="InterPro" id="IPR036388">
    <property type="entry name" value="WH-like_DNA-bd_sf"/>
</dbReference>
<comment type="caution">
    <text evidence="5">The sequence shown here is derived from an EMBL/GenBank/DDBJ whole genome shotgun (WGS) entry which is preliminary data.</text>
</comment>
<dbReference type="CDD" id="cd07377">
    <property type="entry name" value="WHTH_GntR"/>
    <property type="match status" value="1"/>
</dbReference>
<evidence type="ECO:0000313" key="6">
    <source>
        <dbReference type="Proteomes" id="UP000541033"/>
    </source>
</evidence>
<name>A0A7X5QYI8_9MICO</name>
<dbReference type="Pfam" id="PF00392">
    <property type="entry name" value="GntR"/>
    <property type="match status" value="1"/>
</dbReference>
<dbReference type="SMART" id="SM00866">
    <property type="entry name" value="UTRA"/>
    <property type="match status" value="1"/>
</dbReference>
<dbReference type="SUPFAM" id="SSF64288">
    <property type="entry name" value="Chorismate lyase-like"/>
    <property type="match status" value="1"/>
</dbReference>
<evidence type="ECO:0000313" key="5">
    <source>
        <dbReference type="EMBL" id="NIH52279.1"/>
    </source>
</evidence>
<dbReference type="GO" id="GO:0003677">
    <property type="term" value="F:DNA binding"/>
    <property type="evidence" value="ECO:0007669"/>
    <property type="project" value="UniProtKB-KW"/>
</dbReference>
<dbReference type="InterPro" id="IPR036390">
    <property type="entry name" value="WH_DNA-bd_sf"/>
</dbReference>
<dbReference type="InterPro" id="IPR011663">
    <property type="entry name" value="UTRA"/>
</dbReference>
<keyword evidence="6" id="KW-1185">Reference proteome</keyword>
<proteinExistence type="predicted"/>
<gene>
    <name evidence="5" type="ORF">FHX76_000147</name>
</gene>
<dbReference type="PANTHER" id="PTHR44846">
    <property type="entry name" value="MANNOSYL-D-GLYCERATE TRANSPORT/METABOLISM SYSTEM REPRESSOR MNGR-RELATED"/>
    <property type="match status" value="1"/>
</dbReference>
<dbReference type="InterPro" id="IPR028978">
    <property type="entry name" value="Chorismate_lyase_/UTRA_dom_sf"/>
</dbReference>
<dbReference type="AlphaFoldDB" id="A0A7X5QYI8"/>
<dbReference type="RefSeq" id="WP_341777819.1">
    <property type="nucleotide sequence ID" value="NZ_JAAMOX010000001.1"/>
</dbReference>
<dbReference type="Pfam" id="PF07702">
    <property type="entry name" value="UTRA"/>
    <property type="match status" value="1"/>
</dbReference>
<dbReference type="Gene3D" id="1.10.10.10">
    <property type="entry name" value="Winged helix-like DNA-binding domain superfamily/Winged helix DNA-binding domain"/>
    <property type="match status" value="1"/>
</dbReference>
<dbReference type="InterPro" id="IPR000524">
    <property type="entry name" value="Tscrpt_reg_HTH_GntR"/>
</dbReference>
<evidence type="ECO:0000256" key="1">
    <source>
        <dbReference type="ARBA" id="ARBA00023015"/>
    </source>
</evidence>
<dbReference type="PRINTS" id="PR00035">
    <property type="entry name" value="HTHGNTR"/>
</dbReference>
<dbReference type="SUPFAM" id="SSF46785">
    <property type="entry name" value="Winged helix' DNA-binding domain"/>
    <property type="match status" value="1"/>
</dbReference>
<dbReference type="PANTHER" id="PTHR44846:SF17">
    <property type="entry name" value="GNTR-FAMILY TRANSCRIPTIONAL REGULATOR"/>
    <property type="match status" value="1"/>
</dbReference>